<sequence length="376" mass="41634">MRINGGYSLHQSLTTETATVVKQAISLARRRGHAQVTPLHVAIAMLSCPSSGLFKRACLQTHSHPFQSKALDLCFNVALNRLPTSSGPLLGPHSHHLPSLSNALVAAFKRAQAHQRRGSVEHGQQQPVLALKIEVQQLVISILYDPSVSRVMREAGFSSAQVRSIVEQSEKCNVSINSNNITVPPNIATITSLSQFRLIPSLVKNMHTSEHTNLALSLSLQNSDMNAEAVDDDCKWLLFHEKAAKIKNQLISCSYSDCSDNFKKAEADSTSKLPPWLQQYKDENIKQTNELRVLTKPDLVSNPNSSPNSASSSEDNNLYMEDYQNILQNASEKKDDREDEEEGDSDEMRIKKKCDLGLLLDLNMATDDGNSVGFWI</sequence>
<reference evidence="5" key="1">
    <citation type="journal article" date="2024" name="IScience">
        <title>Strigolactones Initiate the Formation of Haustorium-like Structures in Castilleja.</title>
        <authorList>
            <person name="Buerger M."/>
            <person name="Peterson D."/>
            <person name="Chory J."/>
        </authorList>
    </citation>
    <scope>NUCLEOTIDE SEQUENCE [LARGE SCALE GENOMIC DNA]</scope>
</reference>
<feature type="domain" description="Clp R" evidence="3">
    <location>
        <begin position="9"/>
        <end position="172"/>
    </location>
</feature>
<dbReference type="PANTHER" id="PTHR43572">
    <property type="entry name" value="CHAPERONE PROTEIN CLPD, CHLOROPLASTIC"/>
    <property type="match status" value="1"/>
</dbReference>
<protein>
    <recommendedName>
        <fullName evidence="3">Clp R domain-containing protein</fullName>
    </recommendedName>
</protein>
<keyword evidence="5" id="KW-1185">Reference proteome</keyword>
<comment type="caution">
    <text evidence="4">The sequence shown here is derived from an EMBL/GenBank/DDBJ whole genome shotgun (WGS) entry which is preliminary data.</text>
</comment>
<name>A0ABD3DTD0_9LAMI</name>
<evidence type="ECO:0000313" key="5">
    <source>
        <dbReference type="Proteomes" id="UP001632038"/>
    </source>
</evidence>
<organism evidence="4 5">
    <name type="scientific">Castilleja foliolosa</name>
    <dbReference type="NCBI Taxonomy" id="1961234"/>
    <lineage>
        <taxon>Eukaryota</taxon>
        <taxon>Viridiplantae</taxon>
        <taxon>Streptophyta</taxon>
        <taxon>Embryophyta</taxon>
        <taxon>Tracheophyta</taxon>
        <taxon>Spermatophyta</taxon>
        <taxon>Magnoliopsida</taxon>
        <taxon>eudicotyledons</taxon>
        <taxon>Gunneridae</taxon>
        <taxon>Pentapetalae</taxon>
        <taxon>asterids</taxon>
        <taxon>lamiids</taxon>
        <taxon>Lamiales</taxon>
        <taxon>Orobanchaceae</taxon>
        <taxon>Pedicularideae</taxon>
        <taxon>Castillejinae</taxon>
        <taxon>Castilleja</taxon>
    </lineage>
</organism>
<dbReference type="InterPro" id="IPR036628">
    <property type="entry name" value="Clp_N_dom_sf"/>
</dbReference>
<evidence type="ECO:0000313" key="4">
    <source>
        <dbReference type="EMBL" id="KAL3645312.1"/>
    </source>
</evidence>
<dbReference type="AlphaFoldDB" id="A0ABD3DTD0"/>
<dbReference type="InterPro" id="IPR004176">
    <property type="entry name" value="Clp_R_N"/>
</dbReference>
<accession>A0ABD3DTD0</accession>
<feature type="region of interest" description="Disordered" evidence="2">
    <location>
        <begin position="295"/>
        <end position="316"/>
    </location>
</feature>
<dbReference type="PANTHER" id="PTHR43572:SF80">
    <property type="entry name" value="PROTEIN SMAX1-LIKE 3-LIKE"/>
    <property type="match status" value="1"/>
</dbReference>
<gene>
    <name evidence="4" type="ORF">CASFOL_010492</name>
</gene>
<proteinExistence type="predicted"/>
<feature type="compositionally biased region" description="Low complexity" evidence="2">
    <location>
        <begin position="301"/>
        <end position="316"/>
    </location>
</feature>
<evidence type="ECO:0000256" key="1">
    <source>
        <dbReference type="PROSITE-ProRule" id="PRU01251"/>
    </source>
</evidence>
<keyword evidence="1" id="KW-0677">Repeat</keyword>
<dbReference type="Pfam" id="PF02861">
    <property type="entry name" value="Clp_N"/>
    <property type="match status" value="1"/>
</dbReference>
<dbReference type="Proteomes" id="UP001632038">
    <property type="component" value="Unassembled WGS sequence"/>
</dbReference>
<dbReference type="InterPro" id="IPR051650">
    <property type="entry name" value="SL_signaling_regulator"/>
</dbReference>
<dbReference type="Gene3D" id="1.10.1780.10">
    <property type="entry name" value="Clp, N-terminal domain"/>
    <property type="match status" value="1"/>
</dbReference>
<dbReference type="SUPFAM" id="SSF81923">
    <property type="entry name" value="Double Clp-N motif"/>
    <property type="match status" value="1"/>
</dbReference>
<evidence type="ECO:0000256" key="2">
    <source>
        <dbReference type="SAM" id="MobiDB-lite"/>
    </source>
</evidence>
<dbReference type="EMBL" id="JAVIJP010000013">
    <property type="protein sequence ID" value="KAL3645312.1"/>
    <property type="molecule type" value="Genomic_DNA"/>
</dbReference>
<evidence type="ECO:0000259" key="3">
    <source>
        <dbReference type="PROSITE" id="PS51903"/>
    </source>
</evidence>
<feature type="region of interest" description="Disordered" evidence="2">
    <location>
        <begin position="328"/>
        <end position="348"/>
    </location>
</feature>
<dbReference type="PROSITE" id="PS51903">
    <property type="entry name" value="CLP_R"/>
    <property type="match status" value="1"/>
</dbReference>